<dbReference type="Gene3D" id="4.10.1000.10">
    <property type="entry name" value="Zinc finger, CCCH-type"/>
    <property type="match status" value="1"/>
</dbReference>
<evidence type="ECO:0000256" key="3">
    <source>
        <dbReference type="ARBA" id="ARBA00022833"/>
    </source>
</evidence>
<dbReference type="InterPro" id="IPR000571">
    <property type="entry name" value="Znf_CCCH"/>
</dbReference>
<dbReference type="Proteomes" id="UP000789901">
    <property type="component" value="Unassembled WGS sequence"/>
</dbReference>
<dbReference type="PROSITE" id="PS50103">
    <property type="entry name" value="ZF_C3H1"/>
    <property type="match status" value="2"/>
</dbReference>
<comment type="caution">
    <text evidence="7">The sequence shown here is derived from an EMBL/GenBank/DDBJ whole genome shotgun (WGS) entry which is preliminary data.</text>
</comment>
<dbReference type="InterPro" id="IPR036855">
    <property type="entry name" value="Znf_CCCH_sf"/>
</dbReference>
<organism evidence="7 8">
    <name type="scientific">Gigaspora margarita</name>
    <dbReference type="NCBI Taxonomy" id="4874"/>
    <lineage>
        <taxon>Eukaryota</taxon>
        <taxon>Fungi</taxon>
        <taxon>Fungi incertae sedis</taxon>
        <taxon>Mucoromycota</taxon>
        <taxon>Glomeromycotina</taxon>
        <taxon>Glomeromycetes</taxon>
        <taxon>Diversisporales</taxon>
        <taxon>Gigasporaceae</taxon>
        <taxon>Gigaspora</taxon>
    </lineage>
</organism>
<keyword evidence="1 4" id="KW-0479">Metal-binding</keyword>
<evidence type="ECO:0000256" key="4">
    <source>
        <dbReference type="PROSITE-ProRule" id="PRU00723"/>
    </source>
</evidence>
<keyword evidence="2 4" id="KW-0863">Zinc-finger</keyword>
<feature type="domain" description="C3H1-type" evidence="6">
    <location>
        <begin position="63"/>
        <end position="90"/>
    </location>
</feature>
<name>A0ABN7W5X6_GIGMA</name>
<evidence type="ECO:0000313" key="8">
    <source>
        <dbReference type="Proteomes" id="UP000789901"/>
    </source>
</evidence>
<dbReference type="EMBL" id="CAJVQB010032335">
    <property type="protein sequence ID" value="CAG8818185.1"/>
    <property type="molecule type" value="Genomic_DNA"/>
</dbReference>
<feature type="compositionally biased region" description="Acidic residues" evidence="5">
    <location>
        <begin position="234"/>
        <end position="246"/>
    </location>
</feature>
<dbReference type="SUPFAM" id="SSF90229">
    <property type="entry name" value="CCCH zinc finger"/>
    <property type="match status" value="1"/>
</dbReference>
<evidence type="ECO:0000256" key="2">
    <source>
        <dbReference type="ARBA" id="ARBA00022771"/>
    </source>
</evidence>
<feature type="non-terminal residue" evidence="7">
    <location>
        <position position="1"/>
    </location>
</feature>
<evidence type="ECO:0000313" key="7">
    <source>
        <dbReference type="EMBL" id="CAG8818185.1"/>
    </source>
</evidence>
<sequence>TPYTRTPRHIREASSHSLRNRNNGEGSSTNNKSSTSHRSTSARGQGSHSSSNNMANSSSHAENNKSQICRYFLQGRCMYGDACWNRHELPDTFAKTGQKKDQIILSYKERMSRIPCKYFQESRKCPFADECFYQHANPDGSRCSLGPPKKKKPRTCSLGNFRYLEVTGEGSGFDFRTISEILGGLSINRSFHHIFTRDWDNWDDEMDFDEGPTWDDDFPFEDQINEIVSFGPDNDVDEPEVEEDDNGGWGLGEWGSTWDDFEPETTTFSELHQDPWW</sequence>
<protein>
    <submittedName>
        <fullName evidence="7">45428_t:CDS:1</fullName>
    </submittedName>
</protein>
<keyword evidence="8" id="KW-1185">Reference proteome</keyword>
<dbReference type="InterPro" id="IPR045072">
    <property type="entry name" value="MKRN-like"/>
</dbReference>
<dbReference type="PANTHER" id="PTHR11224">
    <property type="entry name" value="MAKORIN-RELATED"/>
    <property type="match status" value="1"/>
</dbReference>
<feature type="region of interest" description="Disordered" evidence="5">
    <location>
        <begin position="231"/>
        <end position="256"/>
    </location>
</feature>
<proteinExistence type="predicted"/>
<feature type="zinc finger region" description="C3H1-type" evidence="4">
    <location>
        <begin position="110"/>
        <end position="138"/>
    </location>
</feature>
<feature type="region of interest" description="Disordered" evidence="5">
    <location>
        <begin position="1"/>
        <end position="60"/>
    </location>
</feature>
<evidence type="ECO:0000256" key="5">
    <source>
        <dbReference type="SAM" id="MobiDB-lite"/>
    </source>
</evidence>
<feature type="compositionally biased region" description="Polar residues" evidence="5">
    <location>
        <begin position="15"/>
        <end position="46"/>
    </location>
</feature>
<evidence type="ECO:0000256" key="1">
    <source>
        <dbReference type="ARBA" id="ARBA00022723"/>
    </source>
</evidence>
<evidence type="ECO:0000259" key="6">
    <source>
        <dbReference type="PROSITE" id="PS50103"/>
    </source>
</evidence>
<feature type="zinc finger region" description="C3H1-type" evidence="4">
    <location>
        <begin position="63"/>
        <end position="90"/>
    </location>
</feature>
<accession>A0ABN7W5X6</accession>
<dbReference type="PANTHER" id="PTHR11224:SF10">
    <property type="entry name" value="IP09428P-RELATED"/>
    <property type="match status" value="1"/>
</dbReference>
<keyword evidence="3 4" id="KW-0862">Zinc</keyword>
<feature type="compositionally biased region" description="Low complexity" evidence="5">
    <location>
        <begin position="47"/>
        <end position="60"/>
    </location>
</feature>
<reference evidence="7 8" key="1">
    <citation type="submission" date="2021-06" db="EMBL/GenBank/DDBJ databases">
        <authorList>
            <person name="Kallberg Y."/>
            <person name="Tangrot J."/>
            <person name="Rosling A."/>
        </authorList>
    </citation>
    <scope>NUCLEOTIDE SEQUENCE [LARGE SCALE GENOMIC DNA]</scope>
    <source>
        <strain evidence="7 8">120-4 pot B 10/14</strain>
    </source>
</reference>
<feature type="domain" description="C3H1-type" evidence="6">
    <location>
        <begin position="110"/>
        <end position="138"/>
    </location>
</feature>
<gene>
    <name evidence="7" type="ORF">GMARGA_LOCUS26994</name>
</gene>
<dbReference type="SMART" id="SM00356">
    <property type="entry name" value="ZnF_C3H1"/>
    <property type="match status" value="2"/>
</dbReference>